<keyword evidence="3" id="KW-1185">Reference proteome</keyword>
<accession>A0A2G8S3W5</accession>
<evidence type="ECO:0000313" key="2">
    <source>
        <dbReference type="EMBL" id="PIL28466.1"/>
    </source>
</evidence>
<protein>
    <submittedName>
        <fullName evidence="2">Uncharacterized protein</fullName>
    </submittedName>
</protein>
<dbReference type="AlphaFoldDB" id="A0A2G8S3W5"/>
<sequence length="117" mass="12504">MAYPGSMKGSETGQKRSGSAVLPNSGNRFSERHRRANGALDRRAIVAITPLHLELSVALLPLFVAPPPLSVAPPPLFVAPPLRASSAPCRAAKVSFAISEELHPIPLVFQVQRNSVF</sequence>
<evidence type="ECO:0000256" key="1">
    <source>
        <dbReference type="SAM" id="MobiDB-lite"/>
    </source>
</evidence>
<gene>
    <name evidence="2" type="ORF">GSI_08504</name>
</gene>
<organism evidence="2 3">
    <name type="scientific">Ganoderma sinense ZZ0214-1</name>
    <dbReference type="NCBI Taxonomy" id="1077348"/>
    <lineage>
        <taxon>Eukaryota</taxon>
        <taxon>Fungi</taxon>
        <taxon>Dikarya</taxon>
        <taxon>Basidiomycota</taxon>
        <taxon>Agaricomycotina</taxon>
        <taxon>Agaricomycetes</taxon>
        <taxon>Polyporales</taxon>
        <taxon>Polyporaceae</taxon>
        <taxon>Ganoderma</taxon>
    </lineage>
</organism>
<comment type="caution">
    <text evidence="2">The sequence shown here is derived from an EMBL/GenBank/DDBJ whole genome shotgun (WGS) entry which is preliminary data.</text>
</comment>
<proteinExistence type="predicted"/>
<evidence type="ECO:0000313" key="3">
    <source>
        <dbReference type="Proteomes" id="UP000230002"/>
    </source>
</evidence>
<dbReference type="Proteomes" id="UP000230002">
    <property type="component" value="Unassembled WGS sequence"/>
</dbReference>
<feature type="compositionally biased region" description="Polar residues" evidence="1">
    <location>
        <begin position="9"/>
        <end position="28"/>
    </location>
</feature>
<feature type="region of interest" description="Disordered" evidence="1">
    <location>
        <begin position="1"/>
        <end position="34"/>
    </location>
</feature>
<reference evidence="2 3" key="1">
    <citation type="journal article" date="2015" name="Sci. Rep.">
        <title>Chromosome-level genome map provides insights into diverse defense mechanisms in the medicinal fungus Ganoderma sinense.</title>
        <authorList>
            <person name="Zhu Y."/>
            <person name="Xu J."/>
            <person name="Sun C."/>
            <person name="Zhou S."/>
            <person name="Xu H."/>
            <person name="Nelson D.R."/>
            <person name="Qian J."/>
            <person name="Song J."/>
            <person name="Luo H."/>
            <person name="Xiang L."/>
            <person name="Li Y."/>
            <person name="Xu Z."/>
            <person name="Ji A."/>
            <person name="Wang L."/>
            <person name="Lu S."/>
            <person name="Hayward A."/>
            <person name="Sun W."/>
            <person name="Li X."/>
            <person name="Schwartz D.C."/>
            <person name="Wang Y."/>
            <person name="Chen S."/>
        </authorList>
    </citation>
    <scope>NUCLEOTIDE SEQUENCE [LARGE SCALE GENOMIC DNA]</scope>
    <source>
        <strain evidence="2 3">ZZ0214-1</strain>
    </source>
</reference>
<dbReference type="EMBL" id="AYKW01000023">
    <property type="protein sequence ID" value="PIL28466.1"/>
    <property type="molecule type" value="Genomic_DNA"/>
</dbReference>
<name>A0A2G8S3W5_9APHY</name>